<proteinExistence type="predicted"/>
<name>A0ABW1RJV9_9LACO</name>
<protein>
    <submittedName>
        <fullName evidence="2">Uncharacterized protein</fullName>
    </submittedName>
</protein>
<evidence type="ECO:0000256" key="1">
    <source>
        <dbReference type="SAM" id="MobiDB-lite"/>
    </source>
</evidence>
<evidence type="ECO:0000313" key="2">
    <source>
        <dbReference type="EMBL" id="MFC6176131.1"/>
    </source>
</evidence>
<sequence>MIKTAEVNKGPQIDVTSPIGSKKYPHIALNDHFDLTGYWSDRKSNKVKSLSYTIDGGEEKVFEKDIENSMLGKLVAWRIDDLDIKKYNDFKKHKLVIKITDDEDMTDTDIFYFKHVSGNTHLVAPEEIDFGRLSVTNAKDKPSKPDLKGDKVVLEDFRKEGSNKLGVSLSIDKFYKDAGDLNGGDDGDDGDDSNSTVDPDRASKEKVSLLHDVYWDDKPVSSKNILVGQTSGPKNKQWQQTTDFTDEIVEKLKIGFRSNEDGQIPGKYISHWTWQTIDSIV</sequence>
<dbReference type="EMBL" id="JBHSSF010000011">
    <property type="protein sequence ID" value="MFC6176131.1"/>
    <property type="molecule type" value="Genomic_DNA"/>
</dbReference>
<feature type="compositionally biased region" description="Acidic residues" evidence="1">
    <location>
        <begin position="183"/>
        <end position="192"/>
    </location>
</feature>
<keyword evidence="3" id="KW-1185">Reference proteome</keyword>
<organism evidence="2 3">
    <name type="scientific">Companilactobacillus huachuanensis</name>
    <dbReference type="NCBI Taxonomy" id="2559914"/>
    <lineage>
        <taxon>Bacteria</taxon>
        <taxon>Bacillati</taxon>
        <taxon>Bacillota</taxon>
        <taxon>Bacilli</taxon>
        <taxon>Lactobacillales</taxon>
        <taxon>Lactobacillaceae</taxon>
        <taxon>Companilactobacillus</taxon>
    </lineage>
</organism>
<comment type="caution">
    <text evidence="2">The sequence shown here is derived from an EMBL/GenBank/DDBJ whole genome shotgun (WGS) entry which is preliminary data.</text>
</comment>
<reference evidence="3" key="1">
    <citation type="journal article" date="2019" name="Int. J. Syst. Evol. Microbiol.">
        <title>The Global Catalogue of Microorganisms (GCM) 10K type strain sequencing project: providing services to taxonomists for standard genome sequencing and annotation.</title>
        <authorList>
            <consortium name="The Broad Institute Genomics Platform"/>
            <consortium name="The Broad Institute Genome Sequencing Center for Infectious Disease"/>
            <person name="Wu L."/>
            <person name="Ma J."/>
        </authorList>
    </citation>
    <scope>NUCLEOTIDE SEQUENCE [LARGE SCALE GENOMIC DNA]</scope>
    <source>
        <strain evidence="3">CCM 8927</strain>
    </source>
</reference>
<dbReference type="Proteomes" id="UP001596288">
    <property type="component" value="Unassembled WGS sequence"/>
</dbReference>
<gene>
    <name evidence="2" type="ORF">ACFQAV_04735</name>
</gene>
<dbReference type="RefSeq" id="WP_137610435.1">
    <property type="nucleotide sequence ID" value="NZ_BJDF01000002.1"/>
</dbReference>
<evidence type="ECO:0000313" key="3">
    <source>
        <dbReference type="Proteomes" id="UP001596288"/>
    </source>
</evidence>
<accession>A0ABW1RJV9</accession>
<feature type="region of interest" description="Disordered" evidence="1">
    <location>
        <begin position="182"/>
        <end position="202"/>
    </location>
</feature>